<accession>A0A921H8L0</accession>
<dbReference type="Proteomes" id="UP000749334">
    <property type="component" value="Unassembled WGS sequence"/>
</dbReference>
<organism evidence="2 3">
    <name type="scientific">Gallibacterium anatis</name>
    <dbReference type="NCBI Taxonomy" id="750"/>
    <lineage>
        <taxon>Bacteria</taxon>
        <taxon>Pseudomonadati</taxon>
        <taxon>Pseudomonadota</taxon>
        <taxon>Gammaproteobacteria</taxon>
        <taxon>Pasteurellales</taxon>
        <taxon>Pasteurellaceae</taxon>
        <taxon>Gallibacterium</taxon>
    </lineage>
</organism>
<feature type="domain" description="DUF927" evidence="1">
    <location>
        <begin position="165"/>
        <end position="443"/>
    </location>
</feature>
<dbReference type="AlphaFoldDB" id="A0A921H8L0"/>
<dbReference type="Pfam" id="PF06048">
    <property type="entry name" value="DUF927"/>
    <property type="match status" value="1"/>
</dbReference>
<evidence type="ECO:0000313" key="2">
    <source>
        <dbReference type="EMBL" id="HJF72840.1"/>
    </source>
</evidence>
<gene>
    <name evidence="2" type="ORF">K8W15_01380</name>
</gene>
<name>A0A921H8L0_9PAST</name>
<evidence type="ECO:0000313" key="3">
    <source>
        <dbReference type="Proteomes" id="UP000749334"/>
    </source>
</evidence>
<dbReference type="InterPro" id="IPR009270">
    <property type="entry name" value="DUF927"/>
</dbReference>
<reference evidence="2" key="2">
    <citation type="submission" date="2021-09" db="EMBL/GenBank/DDBJ databases">
        <authorList>
            <person name="Gilroy R."/>
        </authorList>
    </citation>
    <scope>NUCLEOTIDE SEQUENCE</scope>
    <source>
        <strain evidence="2">ChiHjej11B10-15683</strain>
    </source>
</reference>
<reference evidence="2" key="1">
    <citation type="journal article" date="2021" name="PeerJ">
        <title>Extensive microbial diversity within the chicken gut microbiome revealed by metagenomics and culture.</title>
        <authorList>
            <person name="Gilroy R."/>
            <person name="Ravi A."/>
            <person name="Getino M."/>
            <person name="Pursley I."/>
            <person name="Horton D.L."/>
            <person name="Alikhan N.F."/>
            <person name="Baker D."/>
            <person name="Gharbi K."/>
            <person name="Hall N."/>
            <person name="Watson M."/>
            <person name="Adriaenssens E.M."/>
            <person name="Foster-Nyarko E."/>
            <person name="Jarju S."/>
            <person name="Secka A."/>
            <person name="Antonio M."/>
            <person name="Oren A."/>
            <person name="Chaudhuri R.R."/>
            <person name="La Ragione R."/>
            <person name="Hildebrand F."/>
            <person name="Pallen M.J."/>
        </authorList>
    </citation>
    <scope>NUCLEOTIDE SEQUENCE</scope>
    <source>
        <strain evidence="2">ChiHjej11B10-15683</strain>
    </source>
</reference>
<dbReference type="EMBL" id="DYVQ01000015">
    <property type="protein sequence ID" value="HJF72840.1"/>
    <property type="molecule type" value="Genomic_DNA"/>
</dbReference>
<proteinExistence type="predicted"/>
<sequence length="725" mass="82129">MMNGKLKKAPFLKDQPDTPLNEMIILAGSEAWQAWGNGNGQYWHLLTERIRSDYKQKPVILGYDQLQDLRLFRIAPENQKAIRIVQYGKLSSDQIDSICINLAKHTEADSVLLCNNVGELEQDLSGYIKRIREGDSVAETVQKMTMPEIEDKTLPYIEYRDGKLSGLYYVVPKTDKEGDIINEKATWLCDNLVIVGRGINQNNHFYYIFEWKHALNKTIVREAIPAADLGKAQAWDHFKNNGLRMSACEQLKQLVDYFHAKGECTQNWIVTNMTGWQGGAYLLPNGEIIGNPSQPIAFTAKSASKHGYSTAGTLESWQNEIGRYVVGNATMMLGVATALASPLLNLLNAEPFGVHLYNQSSKGKTTTLNIANSVYGNPKEIILTWNTTPQGINNEATARNDGFITLDELGQAKRFYEVENIAYSLFNGSGRIQGMKEGGNQEINRWKITALSTGEKDLETYLQSKGIAINAGQLVRLLNIPISEPAQLGEFTNQKAHADHLNEMALKNYGVIGRKWIAFLTENKALVAETYKAYNQQWLNRLPEEASSQVQRVASRFAILETALQLAANLTLWNEKQNSEALIKCFNDWLSDFGTNNREKTVIPEQLLGWIFENRDSRFIEYPFKPIESPIKNTAGYRILARQNTEEQEHFYIYPKAFKEALGEYPLKIACPILADVGMLAKGTEKDREYLVRLPKYLDERRPRVYLVYPVEVEEQETPQIETNN</sequence>
<protein>
    <submittedName>
        <fullName evidence="2">DUF927 domain-containing protein</fullName>
    </submittedName>
</protein>
<comment type="caution">
    <text evidence="2">The sequence shown here is derived from an EMBL/GenBank/DDBJ whole genome shotgun (WGS) entry which is preliminary data.</text>
</comment>
<evidence type="ECO:0000259" key="1">
    <source>
        <dbReference type="Pfam" id="PF06048"/>
    </source>
</evidence>